<dbReference type="PROSITE" id="PS50112">
    <property type="entry name" value="PAS"/>
    <property type="match status" value="1"/>
</dbReference>
<dbReference type="PANTHER" id="PTHR43304:SF1">
    <property type="entry name" value="PAC DOMAIN-CONTAINING PROTEIN"/>
    <property type="match status" value="1"/>
</dbReference>
<keyword evidence="10" id="KW-1185">Reference proteome</keyword>
<protein>
    <recommendedName>
        <fullName evidence="2">histidine kinase</fullName>
        <ecNumber evidence="2">2.7.13.3</ecNumber>
    </recommendedName>
</protein>
<evidence type="ECO:0000259" key="7">
    <source>
        <dbReference type="PROSITE" id="PS50112"/>
    </source>
</evidence>
<evidence type="ECO:0000313" key="9">
    <source>
        <dbReference type="EMBL" id="RYP83996.1"/>
    </source>
</evidence>
<evidence type="ECO:0000259" key="8">
    <source>
        <dbReference type="PROSITE" id="PS50921"/>
    </source>
</evidence>
<dbReference type="InterPro" id="IPR035965">
    <property type="entry name" value="PAS-like_dom_sf"/>
</dbReference>
<evidence type="ECO:0000256" key="3">
    <source>
        <dbReference type="ARBA" id="ARBA00022553"/>
    </source>
</evidence>
<dbReference type="InterPro" id="IPR000014">
    <property type="entry name" value="PAS"/>
</dbReference>
<dbReference type="Pfam" id="PF08447">
    <property type="entry name" value="PAS_3"/>
    <property type="match status" value="1"/>
</dbReference>
<feature type="domain" description="PAS" evidence="7">
    <location>
        <begin position="23"/>
        <end position="79"/>
    </location>
</feature>
<evidence type="ECO:0000256" key="2">
    <source>
        <dbReference type="ARBA" id="ARBA00012438"/>
    </source>
</evidence>
<dbReference type="GO" id="GO:0003723">
    <property type="term" value="F:RNA binding"/>
    <property type="evidence" value="ECO:0007669"/>
    <property type="project" value="InterPro"/>
</dbReference>
<dbReference type="AlphaFoldDB" id="A0A4Q4Z9Y1"/>
<feature type="region of interest" description="Disordered" evidence="6">
    <location>
        <begin position="1"/>
        <end position="22"/>
    </location>
</feature>
<evidence type="ECO:0000256" key="1">
    <source>
        <dbReference type="ARBA" id="ARBA00000085"/>
    </source>
</evidence>
<gene>
    <name evidence="9" type="ORF">EKO23_17075</name>
</gene>
<comment type="catalytic activity">
    <reaction evidence="1">
        <text>ATP + protein L-histidine = ADP + protein N-phospho-L-histidine.</text>
        <dbReference type="EC" id="2.7.13.3"/>
    </reaction>
</comment>
<evidence type="ECO:0000256" key="4">
    <source>
        <dbReference type="ARBA" id="ARBA00022679"/>
    </source>
</evidence>
<dbReference type="InterPro" id="IPR036388">
    <property type="entry name" value="WH-like_DNA-bd_sf"/>
</dbReference>
<evidence type="ECO:0000256" key="5">
    <source>
        <dbReference type="ARBA" id="ARBA00022777"/>
    </source>
</evidence>
<feature type="compositionally biased region" description="Basic and acidic residues" evidence="6">
    <location>
        <begin position="7"/>
        <end position="19"/>
    </location>
</feature>
<dbReference type="Gene3D" id="3.30.450.20">
    <property type="entry name" value="PAS domain"/>
    <property type="match status" value="1"/>
</dbReference>
<dbReference type="InterPro" id="IPR005561">
    <property type="entry name" value="ANTAR"/>
</dbReference>
<dbReference type="EC" id="2.7.13.3" evidence="2"/>
<dbReference type="EMBL" id="SDKM01000027">
    <property type="protein sequence ID" value="RYP83996.1"/>
    <property type="molecule type" value="Genomic_DNA"/>
</dbReference>
<dbReference type="RefSeq" id="WP_134719335.1">
    <property type="nucleotide sequence ID" value="NZ_SDKM01000027.1"/>
</dbReference>
<dbReference type="SMART" id="SM01012">
    <property type="entry name" value="ANTAR"/>
    <property type="match status" value="1"/>
</dbReference>
<dbReference type="GO" id="GO:0004673">
    <property type="term" value="F:protein histidine kinase activity"/>
    <property type="evidence" value="ECO:0007669"/>
    <property type="project" value="UniProtKB-EC"/>
</dbReference>
<dbReference type="Pfam" id="PF03861">
    <property type="entry name" value="ANTAR"/>
    <property type="match status" value="1"/>
</dbReference>
<organism evidence="9 10">
    <name type="scientific">Nocardioides guangzhouensis</name>
    <dbReference type="NCBI Taxonomy" id="2497878"/>
    <lineage>
        <taxon>Bacteria</taxon>
        <taxon>Bacillati</taxon>
        <taxon>Actinomycetota</taxon>
        <taxon>Actinomycetes</taxon>
        <taxon>Propionibacteriales</taxon>
        <taxon>Nocardioidaceae</taxon>
        <taxon>Nocardioides</taxon>
    </lineage>
</organism>
<evidence type="ECO:0000313" key="10">
    <source>
        <dbReference type="Proteomes" id="UP000295198"/>
    </source>
</evidence>
<dbReference type="SUPFAM" id="SSF55785">
    <property type="entry name" value="PYP-like sensor domain (PAS domain)"/>
    <property type="match status" value="1"/>
</dbReference>
<reference evidence="9 10" key="1">
    <citation type="submission" date="2019-01" db="EMBL/GenBank/DDBJ databases">
        <title>Nocardioides guangzhouensis sp. nov., an actinobacterium isolated from soil.</title>
        <authorList>
            <person name="Fu Y."/>
            <person name="Cai Y."/>
            <person name="Lin Z."/>
            <person name="Chen P."/>
        </authorList>
    </citation>
    <scope>NUCLEOTIDE SEQUENCE [LARGE SCALE GENOMIC DNA]</scope>
    <source>
        <strain evidence="9 10">130</strain>
    </source>
</reference>
<dbReference type="PROSITE" id="PS50921">
    <property type="entry name" value="ANTAR"/>
    <property type="match status" value="1"/>
</dbReference>
<keyword evidence="5" id="KW-0418">Kinase</keyword>
<dbReference type="OrthoDB" id="3787288at2"/>
<keyword evidence="4" id="KW-0808">Transferase</keyword>
<evidence type="ECO:0000256" key="6">
    <source>
        <dbReference type="SAM" id="MobiDB-lite"/>
    </source>
</evidence>
<dbReference type="Proteomes" id="UP000295198">
    <property type="component" value="Unassembled WGS sequence"/>
</dbReference>
<sequence length="214" mass="23623">MATQTADDDRRDDGLDQHRTGSFRYDVPSETWHWSPGIFHIYGFEPGDVVPTTDLMRRHVHPEDTDLAFSIGDRALRSGESFSSHFRIVDNEQRVREVIAVGHSVLGDEGGVTALEGHVVDITDAEATLVQEQVTLAVDDFRDHRAVIEQAKGVLVQLFSIDPDTAFLALARMSQARNVKVRYLAEELVEAAGRDATPTKGAGSEITDVLARLT</sequence>
<keyword evidence="3" id="KW-0597">Phosphoprotein</keyword>
<proteinExistence type="predicted"/>
<dbReference type="InterPro" id="IPR013655">
    <property type="entry name" value="PAS_fold_3"/>
</dbReference>
<dbReference type="Gene3D" id="1.10.10.10">
    <property type="entry name" value="Winged helix-like DNA-binding domain superfamily/Winged helix DNA-binding domain"/>
    <property type="match status" value="1"/>
</dbReference>
<feature type="domain" description="ANTAR" evidence="8">
    <location>
        <begin position="128"/>
        <end position="189"/>
    </location>
</feature>
<accession>A0A4Q4Z9Y1</accession>
<dbReference type="InterPro" id="IPR052162">
    <property type="entry name" value="Sensor_kinase/Photoreceptor"/>
</dbReference>
<name>A0A4Q4Z9Y1_9ACTN</name>
<dbReference type="PANTHER" id="PTHR43304">
    <property type="entry name" value="PHYTOCHROME-LIKE PROTEIN CPH1"/>
    <property type="match status" value="1"/>
</dbReference>
<comment type="caution">
    <text evidence="9">The sequence shown here is derived from an EMBL/GenBank/DDBJ whole genome shotgun (WGS) entry which is preliminary data.</text>
</comment>